<dbReference type="PROSITE" id="PS50977">
    <property type="entry name" value="HTH_TETR_2"/>
    <property type="match status" value="1"/>
</dbReference>
<gene>
    <name evidence="6" type="ORF">PQR62_21735</name>
</gene>
<name>A0ABW9AGK9_9BURK</name>
<evidence type="ECO:0000256" key="3">
    <source>
        <dbReference type="ARBA" id="ARBA00023163"/>
    </source>
</evidence>
<dbReference type="Gene3D" id="1.10.357.10">
    <property type="entry name" value="Tetracycline Repressor, domain 2"/>
    <property type="match status" value="1"/>
</dbReference>
<keyword evidence="2 4" id="KW-0238">DNA-binding</keyword>
<keyword evidence="1" id="KW-0805">Transcription regulation</keyword>
<dbReference type="Pfam" id="PF00440">
    <property type="entry name" value="TetR_N"/>
    <property type="match status" value="1"/>
</dbReference>
<sequence>MNTANNSANLDVRENILATGQRLMAGKGFSAVGLSEILAEAGVPKGSFYHYFGSKDAFGEALLDNYFEDYLADLDSTLAQPGLTMAQRLLNYWQAWQDTQSFLDCQGKCLAVKLAAEVADLSEAMRLAIRRGTSGIVSRLAGAIEAGVTEGSLSIEGDAESVAQSLYQLWLGASVMVKIGRNTEPFDTAMLTTQRILHLSAH</sequence>
<dbReference type="RefSeq" id="WP_408160136.1">
    <property type="nucleotide sequence ID" value="NZ_JAQQFM010000011.1"/>
</dbReference>
<dbReference type="InterPro" id="IPR001647">
    <property type="entry name" value="HTH_TetR"/>
</dbReference>
<dbReference type="InterPro" id="IPR011075">
    <property type="entry name" value="TetR_C"/>
</dbReference>
<keyword evidence="7" id="KW-1185">Reference proteome</keyword>
<proteinExistence type="predicted"/>
<dbReference type="EMBL" id="JAQQFM010000011">
    <property type="protein sequence ID" value="MFL9926908.1"/>
    <property type="molecule type" value="Genomic_DNA"/>
</dbReference>
<dbReference type="Proteomes" id="UP001629246">
    <property type="component" value="Unassembled WGS sequence"/>
</dbReference>
<dbReference type="InterPro" id="IPR036271">
    <property type="entry name" value="Tet_transcr_reg_TetR-rel_C_sf"/>
</dbReference>
<evidence type="ECO:0000259" key="5">
    <source>
        <dbReference type="PROSITE" id="PS50977"/>
    </source>
</evidence>
<keyword evidence="3" id="KW-0804">Transcription</keyword>
<accession>A0ABW9AGK9</accession>
<dbReference type="SUPFAM" id="SSF46689">
    <property type="entry name" value="Homeodomain-like"/>
    <property type="match status" value="1"/>
</dbReference>
<dbReference type="PRINTS" id="PR00455">
    <property type="entry name" value="HTHTETR"/>
</dbReference>
<dbReference type="InterPro" id="IPR009057">
    <property type="entry name" value="Homeodomain-like_sf"/>
</dbReference>
<dbReference type="PANTHER" id="PTHR47506:SF6">
    <property type="entry name" value="HTH-TYPE TRANSCRIPTIONAL REPRESSOR NEMR"/>
    <property type="match status" value="1"/>
</dbReference>
<feature type="domain" description="HTH tetR-type" evidence="5">
    <location>
        <begin position="10"/>
        <end position="70"/>
    </location>
</feature>
<evidence type="ECO:0000256" key="4">
    <source>
        <dbReference type="PROSITE-ProRule" id="PRU00335"/>
    </source>
</evidence>
<organism evidence="6 7">
    <name type="scientific">Herbaspirillum lusitanum</name>
    <dbReference type="NCBI Taxonomy" id="213312"/>
    <lineage>
        <taxon>Bacteria</taxon>
        <taxon>Pseudomonadati</taxon>
        <taxon>Pseudomonadota</taxon>
        <taxon>Betaproteobacteria</taxon>
        <taxon>Burkholderiales</taxon>
        <taxon>Oxalobacteraceae</taxon>
        <taxon>Herbaspirillum</taxon>
    </lineage>
</organism>
<evidence type="ECO:0000256" key="1">
    <source>
        <dbReference type="ARBA" id="ARBA00023015"/>
    </source>
</evidence>
<comment type="caution">
    <text evidence="6">The sequence shown here is derived from an EMBL/GenBank/DDBJ whole genome shotgun (WGS) entry which is preliminary data.</text>
</comment>
<reference evidence="6 7" key="1">
    <citation type="journal article" date="2024" name="Chem. Sci.">
        <title>Discovery of megapolipeptins by genome mining of a Burkholderiales bacteria collection.</title>
        <authorList>
            <person name="Paulo B.S."/>
            <person name="Recchia M.J.J."/>
            <person name="Lee S."/>
            <person name="Fergusson C.H."/>
            <person name="Romanowski S.B."/>
            <person name="Hernandez A."/>
            <person name="Krull N."/>
            <person name="Liu D.Y."/>
            <person name="Cavanagh H."/>
            <person name="Bos A."/>
            <person name="Gray C.A."/>
            <person name="Murphy B.T."/>
            <person name="Linington R.G."/>
            <person name="Eustaquio A.S."/>
        </authorList>
    </citation>
    <scope>NUCLEOTIDE SEQUENCE [LARGE SCALE GENOMIC DNA]</scope>
    <source>
        <strain evidence="6 7">RL21-008-BIB-A</strain>
    </source>
</reference>
<dbReference type="SUPFAM" id="SSF48498">
    <property type="entry name" value="Tetracyclin repressor-like, C-terminal domain"/>
    <property type="match status" value="1"/>
</dbReference>
<evidence type="ECO:0000256" key="2">
    <source>
        <dbReference type="ARBA" id="ARBA00023125"/>
    </source>
</evidence>
<protein>
    <submittedName>
        <fullName evidence="6">TetR/AcrR family transcriptional regulator</fullName>
    </submittedName>
</protein>
<dbReference type="Pfam" id="PF16925">
    <property type="entry name" value="TetR_C_13"/>
    <property type="match status" value="1"/>
</dbReference>
<dbReference type="PANTHER" id="PTHR47506">
    <property type="entry name" value="TRANSCRIPTIONAL REGULATORY PROTEIN"/>
    <property type="match status" value="1"/>
</dbReference>
<feature type="DNA-binding region" description="H-T-H motif" evidence="4">
    <location>
        <begin position="33"/>
        <end position="52"/>
    </location>
</feature>
<evidence type="ECO:0000313" key="6">
    <source>
        <dbReference type="EMBL" id="MFL9926908.1"/>
    </source>
</evidence>
<evidence type="ECO:0000313" key="7">
    <source>
        <dbReference type="Proteomes" id="UP001629246"/>
    </source>
</evidence>